<dbReference type="PANTHER" id="PTHR36307:SF1">
    <property type="entry name" value="FLAGELLA BASAL BODY P-RING FORMATION PROTEIN FLGA"/>
    <property type="match status" value="1"/>
</dbReference>
<comment type="caution">
    <text evidence="9">The sequence shown here is derived from an EMBL/GenBank/DDBJ whole genome shotgun (WGS) entry which is preliminary data.</text>
</comment>
<evidence type="ECO:0000256" key="5">
    <source>
        <dbReference type="ARBA" id="ARBA00022764"/>
    </source>
</evidence>
<dbReference type="InterPro" id="IPR041231">
    <property type="entry name" value="FlgA_N"/>
</dbReference>
<evidence type="ECO:0000256" key="4">
    <source>
        <dbReference type="ARBA" id="ARBA00022729"/>
    </source>
</evidence>
<evidence type="ECO:0000313" key="10">
    <source>
        <dbReference type="Proteomes" id="UP000245474"/>
    </source>
</evidence>
<dbReference type="CDD" id="cd11614">
    <property type="entry name" value="SAF_CpaB_FlgA_like"/>
    <property type="match status" value="1"/>
</dbReference>
<dbReference type="EMBL" id="QFFI01000020">
    <property type="protein sequence ID" value="PWG62316.1"/>
    <property type="molecule type" value="Genomic_DNA"/>
</dbReference>
<feature type="domain" description="SAF" evidence="8">
    <location>
        <begin position="107"/>
        <end position="169"/>
    </location>
</feature>
<evidence type="ECO:0000313" key="9">
    <source>
        <dbReference type="EMBL" id="PWG62316.1"/>
    </source>
</evidence>
<proteinExistence type="inferred from homology"/>
<dbReference type="Gene3D" id="2.30.30.760">
    <property type="match status" value="1"/>
</dbReference>
<evidence type="ECO:0000256" key="7">
    <source>
        <dbReference type="RuleBase" id="RU362063"/>
    </source>
</evidence>
<dbReference type="Gene3D" id="3.90.1210.10">
    <property type="entry name" value="Antifreeze-like/N-acetylneuraminic acid synthase C-terminal domain"/>
    <property type="match status" value="1"/>
</dbReference>
<keyword evidence="9" id="KW-0966">Cell projection</keyword>
<dbReference type="GO" id="GO:0044780">
    <property type="term" value="P:bacterial-type flagellum assembly"/>
    <property type="evidence" value="ECO:0007669"/>
    <property type="project" value="InterPro"/>
</dbReference>
<evidence type="ECO:0000256" key="6">
    <source>
        <dbReference type="ARBA" id="ARBA00025643"/>
    </source>
</evidence>
<comment type="subcellular location">
    <subcellularLocation>
        <location evidence="1 7">Periplasm</location>
    </subcellularLocation>
</comment>
<dbReference type="GO" id="GO:0042597">
    <property type="term" value="C:periplasmic space"/>
    <property type="evidence" value="ECO:0007669"/>
    <property type="project" value="UniProtKB-SubCell"/>
</dbReference>
<dbReference type="InterPro" id="IPR039246">
    <property type="entry name" value="Flagellar_FlgA"/>
</dbReference>
<evidence type="ECO:0000256" key="3">
    <source>
        <dbReference type="ARBA" id="ARBA00014754"/>
    </source>
</evidence>
<dbReference type="Pfam" id="PF17656">
    <property type="entry name" value="ChapFlgA_N"/>
    <property type="match status" value="1"/>
</dbReference>
<evidence type="ECO:0000259" key="8">
    <source>
        <dbReference type="SMART" id="SM00858"/>
    </source>
</evidence>
<keyword evidence="7" id="KW-1005">Bacterial flagellum biogenesis</keyword>
<name>A0A2U2MZG4_9GAMM</name>
<organism evidence="9 10">
    <name type="scientific">Sediminicurvatus halobius</name>
    <dbReference type="NCBI Taxonomy" id="2182432"/>
    <lineage>
        <taxon>Bacteria</taxon>
        <taxon>Pseudomonadati</taxon>
        <taxon>Pseudomonadota</taxon>
        <taxon>Gammaproteobacteria</taxon>
        <taxon>Chromatiales</taxon>
        <taxon>Ectothiorhodospiraceae</taxon>
        <taxon>Sediminicurvatus</taxon>
    </lineage>
</organism>
<dbReference type="NCBIfam" id="TIGR03170">
    <property type="entry name" value="flgA_cterm"/>
    <property type="match status" value="1"/>
</dbReference>
<reference evidence="9 10" key="1">
    <citation type="submission" date="2018-05" db="EMBL/GenBank/DDBJ databases">
        <title>Spiribacter halobius sp. nov., a moderately halophilic bacterium isolated from marine solar saltern.</title>
        <authorList>
            <person name="Zheng W.-S."/>
            <person name="Lu D.-C."/>
            <person name="Du Z.-J."/>
        </authorList>
    </citation>
    <scope>NUCLEOTIDE SEQUENCE [LARGE SCALE GENOMIC DNA]</scope>
    <source>
        <strain evidence="9 10">E85</strain>
    </source>
</reference>
<feature type="signal peptide" evidence="7">
    <location>
        <begin position="1"/>
        <end position="19"/>
    </location>
</feature>
<dbReference type="InterPro" id="IPR013974">
    <property type="entry name" value="SAF"/>
</dbReference>
<accession>A0A2U2MZG4</accession>
<keyword evidence="9" id="KW-0282">Flagellum</keyword>
<comment type="function">
    <text evidence="6 7">Involved in the assembly process of the P-ring formation. It may associate with FlgF on the rod constituting a structure essential for the P-ring assembly or may act as a modulator protein for the P-ring assembly.</text>
</comment>
<dbReference type="PANTHER" id="PTHR36307">
    <property type="entry name" value="FLAGELLA BASAL BODY P-RING FORMATION PROTEIN FLGA"/>
    <property type="match status" value="1"/>
</dbReference>
<dbReference type="OrthoDB" id="1669037at2"/>
<gene>
    <name evidence="9" type="ORF">DEM34_12635</name>
</gene>
<evidence type="ECO:0000256" key="1">
    <source>
        <dbReference type="ARBA" id="ARBA00004418"/>
    </source>
</evidence>
<dbReference type="RefSeq" id="WP_109679183.1">
    <property type="nucleotide sequence ID" value="NZ_CP086615.1"/>
</dbReference>
<dbReference type="AlphaFoldDB" id="A0A2U2MZG4"/>
<feature type="chain" id="PRO_5015375989" description="Flagella basal body P-ring formation protein FlgA" evidence="7">
    <location>
        <begin position="20"/>
        <end position="232"/>
    </location>
</feature>
<keyword evidence="9" id="KW-0969">Cilium</keyword>
<keyword evidence="10" id="KW-1185">Reference proteome</keyword>
<evidence type="ECO:0000256" key="2">
    <source>
        <dbReference type="ARBA" id="ARBA00010474"/>
    </source>
</evidence>
<keyword evidence="4 7" id="KW-0732">Signal</keyword>
<protein>
    <recommendedName>
        <fullName evidence="3 7">Flagella basal body P-ring formation protein FlgA</fullName>
    </recommendedName>
</protein>
<dbReference type="SMART" id="SM00858">
    <property type="entry name" value="SAF"/>
    <property type="match status" value="1"/>
</dbReference>
<dbReference type="InterPro" id="IPR017585">
    <property type="entry name" value="SAF_FlgA"/>
</dbReference>
<keyword evidence="5 7" id="KW-0574">Periplasm</keyword>
<sequence length="232" mass="25124">MYRLAFALLLIIASAPAVAAPQWQSLAGVREAVEAFLQDRLAQGPGEVESVRIDRLDPRLKLRACTGPLEASLPRSQPSVGRLTVAVRCHEPAPWRVYVPVQVVRLVPVLVAARPLPRGVPVTAEDVTVERRDVAELRGAYYHSPQEVAGMETARRLAAGETLTARHVARPLLVRRGHAVTLEAGGGGISVSAPGRALEDGGKGDPVRVRNTRSERVVEGRVIGQDRVRVRF</sequence>
<comment type="similarity">
    <text evidence="2 7">Belongs to the FlgA family.</text>
</comment>
<dbReference type="Pfam" id="PF13144">
    <property type="entry name" value="ChapFlgA"/>
    <property type="match status" value="1"/>
</dbReference>
<dbReference type="Proteomes" id="UP000245474">
    <property type="component" value="Unassembled WGS sequence"/>
</dbReference>